<keyword evidence="4" id="KW-0488">Methylation</keyword>
<dbReference type="InterPro" id="IPR047250">
    <property type="entry name" value="BRCT_p53bp1-like_rpt2"/>
</dbReference>
<dbReference type="InterPro" id="IPR047252">
    <property type="entry name" value="TP53BP1-like"/>
</dbReference>
<keyword evidence="16" id="KW-0539">Nucleus</keyword>
<dbReference type="FunFam" id="3.40.50.10190:FF:000005">
    <property type="entry name" value="Tumor suppressor p53-binding protein 1"/>
    <property type="match status" value="1"/>
</dbReference>
<dbReference type="PANTHER" id="PTHR15321">
    <property type="entry name" value="TUMOR SUPPRESSOR P53-BINDING PROTEIN 1"/>
    <property type="match status" value="1"/>
</dbReference>
<keyword evidence="10" id="KW-0832">Ubl conjugation</keyword>
<evidence type="ECO:0000256" key="16">
    <source>
        <dbReference type="ARBA" id="ARBA00023242"/>
    </source>
</evidence>
<feature type="domain" description="BRCT" evidence="20">
    <location>
        <begin position="1980"/>
        <end position="2080"/>
    </location>
</feature>
<feature type="region of interest" description="Disordered" evidence="19">
    <location>
        <begin position="1749"/>
        <end position="1829"/>
    </location>
</feature>
<evidence type="ECO:0000256" key="2">
    <source>
        <dbReference type="ARBA" id="ARBA00004629"/>
    </source>
</evidence>
<dbReference type="GO" id="GO:0000776">
    <property type="term" value="C:kinetochore"/>
    <property type="evidence" value="ECO:0007669"/>
    <property type="project" value="UniProtKB-KW"/>
</dbReference>
<dbReference type="CDD" id="cd17745">
    <property type="entry name" value="BRCT_p53bp1_rpt1"/>
    <property type="match status" value="1"/>
</dbReference>
<keyword evidence="8" id="KW-0227">DNA damage</keyword>
<keyword evidence="21" id="KW-0489">Methyltransferase</keyword>
<dbReference type="GO" id="GO:0008168">
    <property type="term" value="F:methyltransferase activity"/>
    <property type="evidence" value="ECO:0007669"/>
    <property type="project" value="UniProtKB-KW"/>
</dbReference>
<gene>
    <name evidence="21" type="ORF">DR999_PMT13191</name>
</gene>
<feature type="compositionally biased region" description="Basic and acidic residues" evidence="19">
    <location>
        <begin position="1201"/>
        <end position="1247"/>
    </location>
</feature>
<feature type="compositionally biased region" description="Polar residues" evidence="19">
    <location>
        <begin position="1251"/>
        <end position="1262"/>
    </location>
</feature>
<feature type="compositionally biased region" description="Basic and acidic residues" evidence="19">
    <location>
        <begin position="318"/>
        <end position="330"/>
    </location>
</feature>
<keyword evidence="6" id="KW-0597">Phosphoprotein</keyword>
<feature type="compositionally biased region" description="Basic and acidic residues" evidence="19">
    <location>
        <begin position="766"/>
        <end position="777"/>
    </location>
</feature>
<evidence type="ECO:0000256" key="14">
    <source>
        <dbReference type="ARBA" id="ARBA00023163"/>
    </source>
</evidence>
<feature type="region of interest" description="Disordered" evidence="19">
    <location>
        <begin position="30"/>
        <end position="59"/>
    </location>
</feature>
<reference evidence="21 22" key="1">
    <citation type="submission" date="2019-04" db="EMBL/GenBank/DDBJ databases">
        <title>Draft genome of the big-headed turtle Platysternon megacephalum.</title>
        <authorList>
            <person name="Gong S."/>
        </authorList>
    </citation>
    <scope>NUCLEOTIDE SEQUENCE [LARGE SCALE GENOMIC DNA]</scope>
    <source>
        <strain evidence="21">DO16091913</strain>
        <tissue evidence="21">Muscle</tissue>
    </source>
</reference>
<dbReference type="FunFam" id="3.40.50.10190:FF:000003">
    <property type="entry name" value="Tumor suppressor p53-binding protein 1"/>
    <property type="match status" value="1"/>
</dbReference>
<keyword evidence="15" id="KW-0234">DNA repair</keyword>
<feature type="compositionally biased region" description="Low complexity" evidence="19">
    <location>
        <begin position="1423"/>
        <end position="1440"/>
    </location>
</feature>
<feature type="region of interest" description="Disordered" evidence="19">
    <location>
        <begin position="1283"/>
        <end position="1343"/>
    </location>
</feature>
<feature type="region of interest" description="Disordered" evidence="19">
    <location>
        <begin position="468"/>
        <end position="491"/>
    </location>
</feature>
<accession>A0A4D9EAI9</accession>
<dbReference type="STRING" id="55544.A0A4D9EAI9"/>
<comment type="subcellular location">
    <subcellularLocation>
        <location evidence="2">Chromosome</location>
        <location evidence="2">Centromere</location>
        <location evidence="2">Kinetochore</location>
    </subcellularLocation>
    <subcellularLocation>
        <location evidence="1">Nucleus</location>
    </subcellularLocation>
</comment>
<feature type="region of interest" description="Disordered" evidence="19">
    <location>
        <begin position="190"/>
        <end position="224"/>
    </location>
</feature>
<dbReference type="SUPFAM" id="SSF63748">
    <property type="entry name" value="Tudor/PWWP/MBT"/>
    <property type="match status" value="2"/>
</dbReference>
<keyword evidence="22" id="KW-1185">Reference proteome</keyword>
<dbReference type="GO" id="GO:0000077">
    <property type="term" value="P:DNA damage checkpoint signaling"/>
    <property type="evidence" value="ECO:0007669"/>
    <property type="project" value="TreeGrafter"/>
</dbReference>
<dbReference type="InterPro" id="IPR036420">
    <property type="entry name" value="BRCT_dom_sf"/>
</dbReference>
<evidence type="ECO:0000256" key="12">
    <source>
        <dbReference type="ARBA" id="ARBA00023125"/>
    </source>
</evidence>
<evidence type="ECO:0000256" key="13">
    <source>
        <dbReference type="ARBA" id="ARBA00023159"/>
    </source>
</evidence>
<feature type="region of interest" description="Disordered" evidence="19">
    <location>
        <begin position="1466"/>
        <end position="1541"/>
    </location>
</feature>
<evidence type="ECO:0000256" key="18">
    <source>
        <dbReference type="ARBA" id="ARBA00073180"/>
    </source>
</evidence>
<organism evidence="21 22">
    <name type="scientific">Platysternon megacephalum</name>
    <name type="common">big-headed turtle</name>
    <dbReference type="NCBI Taxonomy" id="55544"/>
    <lineage>
        <taxon>Eukaryota</taxon>
        <taxon>Metazoa</taxon>
        <taxon>Chordata</taxon>
        <taxon>Craniata</taxon>
        <taxon>Vertebrata</taxon>
        <taxon>Euteleostomi</taxon>
        <taxon>Archelosauria</taxon>
        <taxon>Testudinata</taxon>
        <taxon>Testudines</taxon>
        <taxon>Cryptodira</taxon>
        <taxon>Durocryptodira</taxon>
        <taxon>Testudinoidea</taxon>
        <taxon>Platysternidae</taxon>
        <taxon>Platysternon</taxon>
    </lineage>
</organism>
<feature type="region of interest" description="Disordered" evidence="19">
    <location>
        <begin position="614"/>
        <end position="648"/>
    </location>
</feature>
<evidence type="ECO:0000256" key="11">
    <source>
        <dbReference type="ARBA" id="ARBA00023015"/>
    </source>
</evidence>
<dbReference type="GO" id="GO:0006303">
    <property type="term" value="P:double-strand break repair via nonhomologous end joining"/>
    <property type="evidence" value="ECO:0007669"/>
    <property type="project" value="UniProtKB-ARBA"/>
</dbReference>
<evidence type="ECO:0000256" key="17">
    <source>
        <dbReference type="ARBA" id="ARBA00023328"/>
    </source>
</evidence>
<keyword evidence="17" id="KW-0137">Centromere</keyword>
<dbReference type="EMBL" id="QXTE01000140">
    <property type="protein sequence ID" value="TFK04333.1"/>
    <property type="molecule type" value="Genomic_DNA"/>
</dbReference>
<evidence type="ECO:0000256" key="6">
    <source>
        <dbReference type="ARBA" id="ARBA00022553"/>
    </source>
</evidence>
<evidence type="ECO:0000259" key="20">
    <source>
        <dbReference type="PROSITE" id="PS50172"/>
    </source>
</evidence>
<dbReference type="GO" id="GO:0042393">
    <property type="term" value="F:histone binding"/>
    <property type="evidence" value="ECO:0007669"/>
    <property type="project" value="TreeGrafter"/>
</dbReference>
<dbReference type="Pfam" id="PF09038">
    <property type="entry name" value="53-BP1_Tudor"/>
    <property type="match status" value="1"/>
</dbReference>
<keyword evidence="12" id="KW-0238">DNA-binding</keyword>
<dbReference type="SMART" id="SM00292">
    <property type="entry name" value="BRCT"/>
    <property type="match status" value="2"/>
</dbReference>
<feature type="region of interest" description="Disordered" evidence="19">
    <location>
        <begin position="764"/>
        <end position="785"/>
    </location>
</feature>
<keyword evidence="7" id="KW-0677">Repeat</keyword>
<feature type="compositionally biased region" description="Polar residues" evidence="19">
    <location>
        <begin position="333"/>
        <end position="348"/>
    </location>
</feature>
<feature type="region of interest" description="Disordered" evidence="19">
    <location>
        <begin position="288"/>
        <end position="367"/>
    </location>
</feature>
<evidence type="ECO:0000256" key="5">
    <source>
        <dbReference type="ARBA" id="ARBA00022499"/>
    </source>
</evidence>
<evidence type="ECO:0000256" key="1">
    <source>
        <dbReference type="ARBA" id="ARBA00004123"/>
    </source>
</evidence>
<dbReference type="GO" id="GO:2000042">
    <property type="term" value="P:negative regulation of double-strand break repair via homologous recombination"/>
    <property type="evidence" value="ECO:0007669"/>
    <property type="project" value="UniProtKB-ARBA"/>
</dbReference>
<evidence type="ECO:0000256" key="7">
    <source>
        <dbReference type="ARBA" id="ARBA00022737"/>
    </source>
</evidence>
<dbReference type="GO" id="GO:0016604">
    <property type="term" value="C:nuclear body"/>
    <property type="evidence" value="ECO:0007669"/>
    <property type="project" value="UniProtKB-ARBA"/>
</dbReference>
<keyword evidence="21" id="KW-0808">Transferase</keyword>
<keyword evidence="5" id="KW-1017">Isopeptide bond</keyword>
<feature type="compositionally biased region" description="Low complexity" evidence="19">
    <location>
        <begin position="1757"/>
        <end position="1768"/>
    </location>
</feature>
<evidence type="ECO:0000256" key="10">
    <source>
        <dbReference type="ARBA" id="ARBA00022843"/>
    </source>
</evidence>
<dbReference type="CDD" id="cd20383">
    <property type="entry name" value="Tudor_53BP1"/>
    <property type="match status" value="1"/>
</dbReference>
<dbReference type="Gene3D" id="3.40.50.10190">
    <property type="entry name" value="BRCT domain"/>
    <property type="match status" value="2"/>
</dbReference>
<dbReference type="CDD" id="cd17724">
    <property type="entry name" value="BRCT_p53bp1_rpt2"/>
    <property type="match status" value="1"/>
</dbReference>
<evidence type="ECO:0000256" key="4">
    <source>
        <dbReference type="ARBA" id="ARBA00022481"/>
    </source>
</evidence>
<evidence type="ECO:0000313" key="21">
    <source>
        <dbReference type="EMBL" id="TFK04333.1"/>
    </source>
</evidence>
<feature type="compositionally biased region" description="Basic and acidic residues" evidence="19">
    <location>
        <begin position="202"/>
        <end position="212"/>
    </location>
</feature>
<dbReference type="Gene3D" id="2.30.30.30">
    <property type="match status" value="1"/>
</dbReference>
<protein>
    <recommendedName>
        <fullName evidence="18">TP53-binding protein 1</fullName>
    </recommendedName>
</protein>
<dbReference type="InterPro" id="IPR015125">
    <property type="entry name" value="53-BP1_Tudor"/>
</dbReference>
<sequence>MLLRMLSSCAHAQYTLSSPLLQEAVSCTTPSPGLAGGRAKPLPGSTHRGRPRLSSSAAAPGLCPSRLQLRPAWSLVRALPLEPEGAGRKLCVAVVTTQPCVGRDVLRRRRRRLPSARLKHEQPREAGHWMDPSQSQLDLGFSQQDTPCLIVEDSQPESAVIEEDTAHGCLSLLALRLPNCQSPVLEMMTSPQGSKLAAGGGGEDRGHEEKQLTEPMDSSTHLDTTGSLSQVIDRLPQPTKNNRVPGMVAAAAEEAGEDASHCTTHLLGAEDSGTSQLGFGALELSQSQDFEGDSTLSEEGRGHQLQPAGTVPTCSNPRRNDPNEELHIVRSEALSTGESYTGAQCQQEKSGRSEVMSSSPRIPQQHKEISRIQMSVCDVLESGLPAEKRPDPCLQESEILSSQEDMFSQSHTTASESDCTITREEGGGSVACTPAGTLHLLHLSGQGSLGQESLSTYSSGLITPSPGAFGSHPLIIPSSPTEQEEAKDEQMDISAPAEGGDLLQEKQRYEPVEVDNPPVPPGPHVLPQVSTPVSQSAPAFVPGSFPIPSQPEFSHDIFISTQSLEEKLSGEEKGGVLPGSCLPADVSETTEALPKIPTGDPELSCKLVLSASECSQPTRTEGNTSSLKTNQDSENTQVEMDSRLQASELKPYSTESYSMQLRLSEDSQALLSENCEKPKREAVWATGEPTICPVAEGVAAEGSVAQMACIDLTCDSGSQTAATLSVQSETSSQTLGQEALTEIKEKLSGEASEFEAVPETLCEEQGGERQAEEKQLNEEGSSDPLTLSQGLILLRETQEHEGQEVMEVESSEAFGKNSEKLCDLSHGLVQMDLETRKKETSKDSNVVAEVKSMKDLSLKAAPEDVPKLSEVPPQPFVGESLQQQDGSLPQVKVDVAPGLASCAKKCPGSQGNRSQAEGDLELKQVQKDQQPPPAPLERGDEVPATPQESQQPLLMTLEKAVDMPEKPFKTSNLEQEEERAAEQSPCPSSGTLFHFTLPKEGDVIQPLTSVTPSLIGQLKMGPRRHSTPIVDGSCPDRTIVTSDVTAEGSIGTNDVTVESAMTSADVLEECEKGDSGAAPEADGKLCLRMNLATPVSEESEGSLPFSLEKPAASERKNGSSAVAGAVASSQKTLSVFSRVCEVRREDEARGHDLPASPFRGNLFSFPSTQEEEELHDNPEAWQQRQKHIPCGEIKVSQPAEQDSKHQPSHAKEGEAMEVDIERDLEKEGKSTQEKLSKALAAHERDKGQQLWAGTSNKEVQTTGGSVLAPAAVSAATQTMTGVSSQVEVGTSMAGQRPGQQDAKVQTEESGEKLANAPGDDTESLHSQGEEEFNLPQPPRGRVQHRHMRTIREVRTVVTRIITDVYYVDGAEVERKVMEETEEPIVDCQESETDISPSRTTGGSSLTSGDLGDISSLSSKVSSLHRTSSGASSGLSATHGGSCSGRGAGSFKGKVSGMEAGEFALPSGRGVLGKLSPRKGAGQPGSPLRAGQTGATACEEDEDPALGIRQGGKAPLTPRGRGRRGRPPSRATGTRDAAGSGLLGVEDISTTASPEEKPFVRIVVRPPDGGDRFDAAGPCTLRRSDSPEIPLQVVAGPSDSADLSSGSSFVGLRVVAKWSSNAYFYSGTITQDVGAGKYKLLFDDGYECDVLGKDILLCDPIPLETEVTALSEDEYFSAGVVKGHRKESGELYYCIEKEGQRKWYKRMAVILSLEQGNKLREQFGLSPYEPITPLTKAADISLDNLVEGKRKRRSNFGSPSTSSSSTTPTRKGLESPRVAPGLLSGKRKLIASEEERSPAKRGRKSAAMKPGAVRAGEFVSPCESGDHTGDPSMLEEHHGPLPHNKTLFLGYAFLLTMATPSDKLAIHQKPSDGPAGSSEEEEEFSIPYNKEYTALQLRTGAGYILEDFNETQCNAAYQCLLIADQHCRTRKYFLCLASGIPCVSHVWVRDSCHANQLQNYRNYLIPAGYSLQEQRLLEWHPRENPFGNLKVLLVSDQQQNFLELWSEILMTGGAASVKQHYSNAQNKDIALGVFDVVVTDSSCPAAVLKCAEALRLPVVSQEWVIQSLIAGERVGYNKHPKYKHDYGPC</sequence>
<dbReference type="FunFam" id="2.30.30.140:FF:000021">
    <property type="entry name" value="Tumor suppressor p53-binding protein 1"/>
    <property type="match status" value="1"/>
</dbReference>
<evidence type="ECO:0000313" key="22">
    <source>
        <dbReference type="Proteomes" id="UP000297703"/>
    </source>
</evidence>
<keyword evidence="3" id="KW-0158">Chromosome</keyword>
<dbReference type="GO" id="GO:0140005">
    <property type="term" value="F:histone H4K20me2 reader activity"/>
    <property type="evidence" value="ECO:0007669"/>
    <property type="project" value="UniProtKB-ARBA"/>
</dbReference>
<feature type="domain" description="BRCT" evidence="20">
    <location>
        <begin position="1896"/>
        <end position="1964"/>
    </location>
</feature>
<dbReference type="InterPro" id="IPR014722">
    <property type="entry name" value="Rib_uL2_dom2"/>
</dbReference>
<dbReference type="PROSITE" id="PS50172">
    <property type="entry name" value="BRCT"/>
    <property type="match status" value="2"/>
</dbReference>
<feature type="region of interest" description="Disordered" evidence="19">
    <location>
        <begin position="1378"/>
        <end position="1411"/>
    </location>
</feature>
<dbReference type="InterPro" id="IPR001357">
    <property type="entry name" value="BRCT_dom"/>
</dbReference>
<keyword evidence="13" id="KW-0010">Activator</keyword>
<evidence type="ECO:0000256" key="19">
    <source>
        <dbReference type="SAM" id="MobiDB-lite"/>
    </source>
</evidence>
<dbReference type="InterPro" id="IPR047249">
    <property type="entry name" value="BRCT_p53bp1-like_rpt1"/>
</dbReference>
<dbReference type="Proteomes" id="UP000297703">
    <property type="component" value="Unassembled WGS sequence"/>
</dbReference>
<keyword evidence="9" id="KW-0995">Kinetochore</keyword>
<feature type="compositionally biased region" description="Basic and acidic residues" evidence="19">
    <location>
        <begin position="857"/>
        <end position="867"/>
    </location>
</feature>
<name>A0A4D9EAI9_9SAUR</name>
<dbReference type="SUPFAM" id="SSF52113">
    <property type="entry name" value="BRCT domain"/>
    <property type="match status" value="2"/>
</dbReference>
<feature type="region of interest" description="Disordered" evidence="19">
    <location>
        <begin position="857"/>
        <end position="989"/>
    </location>
</feature>
<feature type="compositionally biased region" description="Low complexity" evidence="19">
    <location>
        <begin position="1395"/>
        <end position="1411"/>
    </location>
</feature>
<feature type="region of interest" description="Disordered" evidence="19">
    <location>
        <begin position="1097"/>
        <end position="1132"/>
    </location>
</feature>
<dbReference type="Pfam" id="PF18428">
    <property type="entry name" value="BRCT_3"/>
    <property type="match status" value="1"/>
</dbReference>
<feature type="compositionally biased region" description="Basic and acidic residues" evidence="19">
    <location>
        <begin position="959"/>
        <end position="968"/>
    </location>
</feature>
<dbReference type="FunFam" id="2.30.30.30:FF:000019">
    <property type="entry name" value="Tumor suppressor p53-binding protein 1"/>
    <property type="match status" value="1"/>
</dbReference>
<reference evidence="21 22" key="2">
    <citation type="submission" date="2019-04" db="EMBL/GenBank/DDBJ databases">
        <title>The genome sequence of big-headed turtle.</title>
        <authorList>
            <person name="Gong S."/>
        </authorList>
    </citation>
    <scope>NUCLEOTIDE SEQUENCE [LARGE SCALE GENOMIC DNA]</scope>
    <source>
        <strain evidence="21">DO16091913</strain>
        <tissue evidence="21">Muscle</tissue>
    </source>
</reference>
<feature type="region of interest" description="Disordered" evidence="19">
    <location>
        <begin position="1423"/>
        <end position="1442"/>
    </location>
</feature>
<proteinExistence type="predicted"/>
<comment type="caution">
    <text evidence="21">The sequence shown here is derived from an EMBL/GenBank/DDBJ whole genome shotgun (WGS) entry which is preliminary data.</text>
</comment>
<feature type="compositionally biased region" description="Low complexity" evidence="19">
    <location>
        <begin position="1118"/>
        <end position="1129"/>
    </location>
</feature>
<dbReference type="GO" id="GO:0003677">
    <property type="term" value="F:DNA binding"/>
    <property type="evidence" value="ECO:0007669"/>
    <property type="project" value="UniProtKB-KW"/>
</dbReference>
<feature type="compositionally biased region" description="Polar residues" evidence="19">
    <location>
        <begin position="288"/>
        <end position="297"/>
    </location>
</feature>
<dbReference type="GO" id="GO:0045944">
    <property type="term" value="P:positive regulation of transcription by RNA polymerase II"/>
    <property type="evidence" value="ECO:0007669"/>
    <property type="project" value="TreeGrafter"/>
</dbReference>
<dbReference type="GO" id="GO:0032259">
    <property type="term" value="P:methylation"/>
    <property type="evidence" value="ECO:0007669"/>
    <property type="project" value="UniProtKB-KW"/>
</dbReference>
<dbReference type="OrthoDB" id="129353at2759"/>
<keyword evidence="14" id="KW-0804">Transcription</keyword>
<dbReference type="Gene3D" id="2.30.30.140">
    <property type="match status" value="1"/>
</dbReference>
<dbReference type="PANTHER" id="PTHR15321:SF3">
    <property type="entry name" value="TP53-BINDING PROTEIN 1"/>
    <property type="match status" value="1"/>
</dbReference>
<feature type="compositionally biased region" description="Polar residues" evidence="19">
    <location>
        <begin position="614"/>
        <end position="639"/>
    </location>
</feature>
<feature type="region of interest" description="Disordered" evidence="19">
    <location>
        <begin position="1146"/>
        <end position="1262"/>
    </location>
</feature>
<feature type="compositionally biased region" description="Acidic residues" evidence="19">
    <location>
        <begin position="1379"/>
        <end position="1392"/>
    </location>
</feature>
<evidence type="ECO:0000256" key="9">
    <source>
        <dbReference type="ARBA" id="ARBA00022838"/>
    </source>
</evidence>
<keyword evidence="11" id="KW-0805">Transcription regulation</keyword>
<dbReference type="GO" id="GO:0035861">
    <property type="term" value="C:site of double-strand break"/>
    <property type="evidence" value="ECO:0007669"/>
    <property type="project" value="UniProtKB-ARBA"/>
</dbReference>
<evidence type="ECO:0000256" key="3">
    <source>
        <dbReference type="ARBA" id="ARBA00022454"/>
    </source>
</evidence>
<evidence type="ECO:0000256" key="15">
    <source>
        <dbReference type="ARBA" id="ARBA00023204"/>
    </source>
</evidence>
<dbReference type="GO" id="GO:0045830">
    <property type="term" value="P:positive regulation of isotype switching"/>
    <property type="evidence" value="ECO:0007669"/>
    <property type="project" value="UniProtKB-ARBA"/>
</dbReference>
<evidence type="ECO:0000256" key="8">
    <source>
        <dbReference type="ARBA" id="ARBA00022763"/>
    </source>
</evidence>